<evidence type="ECO:0000313" key="1">
    <source>
        <dbReference type="EMBL" id="KAK3058425.1"/>
    </source>
</evidence>
<feature type="non-terminal residue" evidence="1">
    <location>
        <position position="1"/>
    </location>
</feature>
<dbReference type="Proteomes" id="UP001186974">
    <property type="component" value="Unassembled WGS sequence"/>
</dbReference>
<name>A0ACC3CYL8_9PEZI</name>
<accession>A0ACC3CYL8</accession>
<comment type="caution">
    <text evidence="1">The sequence shown here is derived from an EMBL/GenBank/DDBJ whole genome shotgun (WGS) entry which is preliminary data.</text>
</comment>
<dbReference type="EMBL" id="JAWDJW010009593">
    <property type="protein sequence ID" value="KAK3058425.1"/>
    <property type="molecule type" value="Genomic_DNA"/>
</dbReference>
<organism evidence="1 2">
    <name type="scientific">Coniosporium uncinatum</name>
    <dbReference type="NCBI Taxonomy" id="93489"/>
    <lineage>
        <taxon>Eukaryota</taxon>
        <taxon>Fungi</taxon>
        <taxon>Dikarya</taxon>
        <taxon>Ascomycota</taxon>
        <taxon>Pezizomycotina</taxon>
        <taxon>Dothideomycetes</taxon>
        <taxon>Dothideomycetes incertae sedis</taxon>
        <taxon>Coniosporium</taxon>
    </lineage>
</organism>
<proteinExistence type="predicted"/>
<gene>
    <name evidence="1" type="ORF">LTS18_011318</name>
</gene>
<keyword evidence="2" id="KW-1185">Reference proteome</keyword>
<evidence type="ECO:0000313" key="2">
    <source>
        <dbReference type="Proteomes" id="UP001186974"/>
    </source>
</evidence>
<reference evidence="1" key="1">
    <citation type="submission" date="2024-09" db="EMBL/GenBank/DDBJ databases">
        <title>Black Yeasts Isolated from many extreme environments.</title>
        <authorList>
            <person name="Coleine C."/>
            <person name="Stajich J.E."/>
            <person name="Selbmann L."/>
        </authorList>
    </citation>
    <scope>NUCLEOTIDE SEQUENCE</scope>
    <source>
        <strain evidence="1">CCFEE 5737</strain>
    </source>
</reference>
<protein>
    <submittedName>
        <fullName evidence="1">Uncharacterized protein</fullName>
    </submittedName>
</protein>
<sequence length="359" mass="39180">QRPDGSFGETVSDNGEVEGGYDSRFGYCATCVRWVLRGTAEGDVEGVPDTDVESLVRCIRQAQTYDGGISEAPFHEAHGGFTYCAIAALAFLDRLPLGDSQKPTATYRVPGDNLSGIIDLDLTLHWLVYRQTATLDEEDEFDTHADETDTPATCHDTHSFVAMNQFASQRGEESYKDRPTSHFELQWAGFNGRCNKIADTCYSFWVLGSLANLNKLYLANLDANRKYLLERTTHFIGGFGKHPGDPPDVYHSYLGLAALAIGSECSPSDVNLKPLAPAVCMSVDACKRLANLPWRKKISPKEPRIFDMYVENSRTNGVSAVKQSSATASAHAEPAPNGHAASEPNAHMSNMDYVAITGG</sequence>